<name>A0A183CTW7_GLOPA</name>
<proteinExistence type="predicted"/>
<dbReference type="Pfam" id="PF00385">
    <property type="entry name" value="Chromo"/>
    <property type="match status" value="1"/>
</dbReference>
<evidence type="ECO:0000256" key="1">
    <source>
        <dbReference type="SAM" id="MobiDB-lite"/>
    </source>
</evidence>
<protein>
    <submittedName>
        <fullName evidence="4">Chromo domain-containing protein</fullName>
    </submittedName>
</protein>
<dbReference type="InterPro" id="IPR000953">
    <property type="entry name" value="Chromo/chromo_shadow_dom"/>
</dbReference>
<dbReference type="SMART" id="SM00298">
    <property type="entry name" value="CHROMO"/>
    <property type="match status" value="1"/>
</dbReference>
<organism evidence="3 4">
    <name type="scientific">Globodera pallida</name>
    <name type="common">Potato cyst nematode worm</name>
    <name type="synonym">Heterodera pallida</name>
    <dbReference type="NCBI Taxonomy" id="36090"/>
    <lineage>
        <taxon>Eukaryota</taxon>
        <taxon>Metazoa</taxon>
        <taxon>Ecdysozoa</taxon>
        <taxon>Nematoda</taxon>
        <taxon>Chromadorea</taxon>
        <taxon>Rhabditida</taxon>
        <taxon>Tylenchina</taxon>
        <taxon>Tylenchomorpha</taxon>
        <taxon>Tylenchoidea</taxon>
        <taxon>Heteroderidae</taxon>
        <taxon>Heteroderinae</taxon>
        <taxon>Globodera</taxon>
    </lineage>
</organism>
<evidence type="ECO:0000313" key="4">
    <source>
        <dbReference type="WBParaSite" id="GPLIN_001632500"/>
    </source>
</evidence>
<dbReference type="Proteomes" id="UP000050741">
    <property type="component" value="Unassembled WGS sequence"/>
</dbReference>
<sequence length="203" mass="23103">MKVHDVFHGNMLSQYKEDTDFHRNQPRPPPIVTEEGEEEYEVERIIDWYQDPDGLKYRIRWKGYGPLEDTEERAEKFADMTPVMRRLSAAYGKAIMAGGPGEFAINCRATAPWTLKEARKLANDLEPGVSLGYIPLAKRGLIKWDEERKSLIVPGLGSLLWVSHPDARPSDPTNIGRSKYYHCRGCIGLTVRDVVTKSADAWN</sequence>
<dbReference type="InterPro" id="IPR016197">
    <property type="entry name" value="Chromo-like_dom_sf"/>
</dbReference>
<dbReference type="PROSITE" id="PS50013">
    <property type="entry name" value="CHROMO_2"/>
    <property type="match status" value="1"/>
</dbReference>
<reference evidence="4" key="2">
    <citation type="submission" date="2016-06" db="UniProtKB">
        <authorList>
            <consortium name="WormBaseParasite"/>
        </authorList>
    </citation>
    <scope>IDENTIFICATION</scope>
</reference>
<dbReference type="InterPro" id="IPR023780">
    <property type="entry name" value="Chromo_domain"/>
</dbReference>
<evidence type="ECO:0000313" key="3">
    <source>
        <dbReference type="Proteomes" id="UP000050741"/>
    </source>
</evidence>
<dbReference type="SUPFAM" id="SSF54160">
    <property type="entry name" value="Chromo domain-like"/>
    <property type="match status" value="1"/>
</dbReference>
<keyword evidence="3" id="KW-1185">Reference proteome</keyword>
<accession>A0A183CTW7</accession>
<feature type="region of interest" description="Disordered" evidence="1">
    <location>
        <begin position="15"/>
        <end position="36"/>
    </location>
</feature>
<dbReference type="WBParaSite" id="GPLIN_001632500">
    <property type="protein sequence ID" value="GPLIN_001632500"/>
    <property type="gene ID" value="GPLIN_001632500"/>
</dbReference>
<dbReference type="Gene3D" id="2.40.50.40">
    <property type="match status" value="1"/>
</dbReference>
<feature type="domain" description="Chromo" evidence="2">
    <location>
        <begin position="40"/>
        <end position="72"/>
    </location>
</feature>
<reference evidence="3" key="1">
    <citation type="submission" date="2014-05" db="EMBL/GenBank/DDBJ databases">
        <title>The genome and life-stage specific transcriptomes of Globodera pallida elucidate key aspects of plant parasitism by a cyst nematode.</title>
        <authorList>
            <person name="Cotton J.A."/>
            <person name="Lilley C.J."/>
            <person name="Jones L.M."/>
            <person name="Kikuchi T."/>
            <person name="Reid A.J."/>
            <person name="Thorpe P."/>
            <person name="Tsai I.J."/>
            <person name="Beasley H."/>
            <person name="Blok V."/>
            <person name="Cock P.J.A."/>
            <person name="Van den Akker S.E."/>
            <person name="Holroyd N."/>
            <person name="Hunt M."/>
            <person name="Mantelin S."/>
            <person name="Naghra H."/>
            <person name="Pain A."/>
            <person name="Palomares-Rius J.E."/>
            <person name="Zarowiecki M."/>
            <person name="Berriman M."/>
            <person name="Jones J.T."/>
            <person name="Urwin P.E."/>
        </authorList>
    </citation>
    <scope>NUCLEOTIDE SEQUENCE [LARGE SCALE GENOMIC DNA]</scope>
    <source>
        <strain evidence="3">Lindley</strain>
    </source>
</reference>
<evidence type="ECO:0000259" key="2">
    <source>
        <dbReference type="PROSITE" id="PS50013"/>
    </source>
</evidence>
<dbReference type="AlphaFoldDB" id="A0A183CTW7"/>